<organism evidence="1 2">
    <name type="scientific">Massilia glaciei</name>
    <dbReference type="NCBI Taxonomy" id="1524097"/>
    <lineage>
        <taxon>Bacteria</taxon>
        <taxon>Pseudomonadati</taxon>
        <taxon>Pseudomonadota</taxon>
        <taxon>Betaproteobacteria</taxon>
        <taxon>Burkholderiales</taxon>
        <taxon>Oxalobacteraceae</taxon>
        <taxon>Telluria group</taxon>
        <taxon>Massilia</taxon>
    </lineage>
</organism>
<dbReference type="Proteomes" id="UP000241421">
    <property type="component" value="Unassembled WGS sequence"/>
</dbReference>
<feature type="non-terminal residue" evidence="1">
    <location>
        <position position="80"/>
    </location>
</feature>
<name>A0A2U2HIY9_9BURK</name>
<proteinExistence type="predicted"/>
<dbReference type="AlphaFoldDB" id="A0A2U2HIY9"/>
<dbReference type="RefSeq" id="WP_146204495.1">
    <property type="nucleotide sequence ID" value="NZ_PXWF02000239.1"/>
</dbReference>
<evidence type="ECO:0000313" key="2">
    <source>
        <dbReference type="Proteomes" id="UP000241421"/>
    </source>
</evidence>
<gene>
    <name evidence="1" type="ORF">C7C56_015040</name>
</gene>
<sequence length="80" mass="7999">MLIMFLIGALGWLVHMNATMPRHTAVDEPPRAAALAPHAPAAGALASLGAADDEPLPPLVLVKTGHGAAPRAAPPVAALA</sequence>
<dbReference type="EMBL" id="PXWF02000239">
    <property type="protein sequence ID" value="PWF46798.1"/>
    <property type="molecule type" value="Genomic_DNA"/>
</dbReference>
<comment type="caution">
    <text evidence="1">The sequence shown here is derived from an EMBL/GenBank/DDBJ whole genome shotgun (WGS) entry which is preliminary data.</text>
</comment>
<reference evidence="1 2" key="1">
    <citation type="submission" date="2018-04" db="EMBL/GenBank/DDBJ databases">
        <title>Massilia violaceinigra sp. nov., a novel purple-pigmented bacterium isolated from Tianshan glacier, Xinjiang, China.</title>
        <authorList>
            <person name="Wang H."/>
        </authorList>
    </citation>
    <scope>NUCLEOTIDE SEQUENCE [LARGE SCALE GENOMIC DNA]</scope>
    <source>
        <strain evidence="1 2">B448-2</strain>
    </source>
</reference>
<accession>A0A2U2HIY9</accession>
<keyword evidence="2" id="KW-1185">Reference proteome</keyword>
<evidence type="ECO:0000313" key="1">
    <source>
        <dbReference type="EMBL" id="PWF46798.1"/>
    </source>
</evidence>
<protein>
    <submittedName>
        <fullName evidence="1">Uncharacterized protein</fullName>
    </submittedName>
</protein>